<accession>A0A1R2BTU4</accession>
<feature type="domain" description="LITAF" evidence="2">
    <location>
        <begin position="103"/>
        <end position="152"/>
    </location>
</feature>
<keyword evidence="1" id="KW-0812">Transmembrane</keyword>
<evidence type="ECO:0000256" key="1">
    <source>
        <dbReference type="SAM" id="Phobius"/>
    </source>
</evidence>
<comment type="caution">
    <text evidence="3">The sequence shown here is derived from an EMBL/GenBank/DDBJ whole genome shotgun (WGS) entry which is preliminary data.</text>
</comment>
<reference evidence="3 4" key="1">
    <citation type="submission" date="2016-11" db="EMBL/GenBank/DDBJ databases">
        <title>The macronuclear genome of Stentor coeruleus: a giant cell with tiny introns.</title>
        <authorList>
            <person name="Slabodnick M."/>
            <person name="Ruby J.G."/>
            <person name="Reiff S.B."/>
            <person name="Swart E.C."/>
            <person name="Gosai S."/>
            <person name="Prabakaran S."/>
            <person name="Witkowska E."/>
            <person name="Larue G.E."/>
            <person name="Fisher S."/>
            <person name="Freeman R.M."/>
            <person name="Gunawardena J."/>
            <person name="Chu W."/>
            <person name="Stover N.A."/>
            <person name="Gregory B.D."/>
            <person name="Nowacki M."/>
            <person name="Derisi J."/>
            <person name="Roy S.W."/>
            <person name="Marshall W.F."/>
            <person name="Sood P."/>
        </authorList>
    </citation>
    <scope>NUCLEOTIDE SEQUENCE [LARGE SCALE GENOMIC DNA]</scope>
    <source>
        <strain evidence="3">WM001</strain>
    </source>
</reference>
<dbReference type="AlphaFoldDB" id="A0A1R2BTU4"/>
<keyword evidence="1" id="KW-0472">Membrane</keyword>
<evidence type="ECO:0000313" key="4">
    <source>
        <dbReference type="Proteomes" id="UP000187209"/>
    </source>
</evidence>
<keyword evidence="1" id="KW-1133">Transmembrane helix</keyword>
<proteinExistence type="predicted"/>
<feature type="transmembrane region" description="Helical" evidence="1">
    <location>
        <begin position="114"/>
        <end position="135"/>
    </location>
</feature>
<dbReference type="EMBL" id="MPUH01000435">
    <property type="protein sequence ID" value="OMJ80174.1"/>
    <property type="molecule type" value="Genomic_DNA"/>
</dbReference>
<evidence type="ECO:0000259" key="2">
    <source>
        <dbReference type="Pfam" id="PF10601"/>
    </source>
</evidence>
<protein>
    <recommendedName>
        <fullName evidence="2">LITAF domain-containing protein</fullName>
    </recommendedName>
</protein>
<dbReference type="InterPro" id="IPR006629">
    <property type="entry name" value="LITAF"/>
</dbReference>
<keyword evidence="4" id="KW-1185">Reference proteome</keyword>
<evidence type="ECO:0000313" key="3">
    <source>
        <dbReference type="EMBL" id="OMJ80174.1"/>
    </source>
</evidence>
<sequence length="152" mass="16963">MSNVIILGTSNVVSYTQVPSQPMFYQAPYAIQYPSAIMPPMVQYQPAIMSPVVQYPPVMMPPVVQYPPVMMPPVGQCQPVMMPPVGLNINGAVISNNGCLHYNTSISTSYSASAWIWFIILLFVCPILSFLPFCLEDCMDRITYCRDCGRRL</sequence>
<dbReference type="Pfam" id="PF10601">
    <property type="entry name" value="zf-LITAF-like"/>
    <property type="match status" value="1"/>
</dbReference>
<name>A0A1R2BTU4_9CILI</name>
<organism evidence="3 4">
    <name type="scientific">Stentor coeruleus</name>
    <dbReference type="NCBI Taxonomy" id="5963"/>
    <lineage>
        <taxon>Eukaryota</taxon>
        <taxon>Sar</taxon>
        <taxon>Alveolata</taxon>
        <taxon>Ciliophora</taxon>
        <taxon>Postciliodesmatophora</taxon>
        <taxon>Heterotrichea</taxon>
        <taxon>Heterotrichida</taxon>
        <taxon>Stentoridae</taxon>
        <taxon>Stentor</taxon>
    </lineage>
</organism>
<dbReference type="OrthoDB" id="6092726at2759"/>
<dbReference type="Proteomes" id="UP000187209">
    <property type="component" value="Unassembled WGS sequence"/>
</dbReference>
<gene>
    <name evidence="3" type="ORF">SteCoe_19627</name>
</gene>